<evidence type="ECO:0000256" key="1">
    <source>
        <dbReference type="ARBA" id="ARBA00007645"/>
    </source>
</evidence>
<dbReference type="GO" id="GO:0006412">
    <property type="term" value="P:translation"/>
    <property type="evidence" value="ECO:0007669"/>
    <property type="project" value="InterPro"/>
</dbReference>
<dbReference type="InterPro" id="IPR052010">
    <property type="entry name" value="Ribosomal_LSU_bL36"/>
</dbReference>
<dbReference type="GO" id="GO:0005840">
    <property type="term" value="C:ribosome"/>
    <property type="evidence" value="ECO:0007669"/>
    <property type="project" value="UniProtKB-KW"/>
</dbReference>
<reference evidence="5" key="1">
    <citation type="submission" date="2021-01" db="EMBL/GenBank/DDBJ databases">
        <authorList>
            <person name="Corre E."/>
            <person name="Pelletier E."/>
            <person name="Niang G."/>
            <person name="Scheremetjew M."/>
            <person name="Finn R."/>
            <person name="Kale V."/>
            <person name="Holt S."/>
            <person name="Cochrane G."/>
            <person name="Meng A."/>
            <person name="Brown T."/>
            <person name="Cohen L."/>
        </authorList>
    </citation>
    <scope>NUCLEOTIDE SEQUENCE</scope>
    <source>
        <strain evidence="5">RCC1693</strain>
    </source>
</reference>
<sequence length="132" mass="13860">MKVRTSVKLMCKNCKAVRRKGRLYVVCKRNPKHKQRQGFSTVAESHAVPFTSAASFGPATPFPLPAPTASLRPLGLALTTAGAAAPIPAARAFSTAAFGPSLFQRRGPPAAFSGARLLLGGGTASTLRPFLR</sequence>
<evidence type="ECO:0000256" key="3">
    <source>
        <dbReference type="ARBA" id="ARBA00023274"/>
    </source>
</evidence>
<evidence type="ECO:0000256" key="4">
    <source>
        <dbReference type="RuleBase" id="RU000570"/>
    </source>
</evidence>
<name>A0A7S2CFG5_9STRA</name>
<protein>
    <recommendedName>
        <fullName evidence="4">Ribosomal protein</fullName>
    </recommendedName>
</protein>
<dbReference type="Pfam" id="PF00444">
    <property type="entry name" value="Ribosomal_L36"/>
    <property type="match status" value="1"/>
</dbReference>
<dbReference type="PANTHER" id="PTHR18804">
    <property type="entry name" value="RIBOSOMAL PROTEIN"/>
    <property type="match status" value="1"/>
</dbReference>
<accession>A0A7S2CFG5</accession>
<dbReference type="GO" id="GO:0003735">
    <property type="term" value="F:structural constituent of ribosome"/>
    <property type="evidence" value="ECO:0007669"/>
    <property type="project" value="InterPro"/>
</dbReference>
<dbReference type="NCBIfam" id="TIGR01022">
    <property type="entry name" value="rpmJ_bact"/>
    <property type="match status" value="1"/>
</dbReference>
<comment type="similarity">
    <text evidence="1 4">Belongs to the bacterial ribosomal protein bL36 family.</text>
</comment>
<gene>
    <name evidence="5" type="ORF">FPAR1323_LOCUS10701</name>
</gene>
<dbReference type="HAMAP" id="MF_00251">
    <property type="entry name" value="Ribosomal_bL36"/>
    <property type="match status" value="1"/>
</dbReference>
<dbReference type="GO" id="GO:1990904">
    <property type="term" value="C:ribonucleoprotein complex"/>
    <property type="evidence" value="ECO:0007669"/>
    <property type="project" value="UniProtKB-KW"/>
</dbReference>
<dbReference type="InterPro" id="IPR035977">
    <property type="entry name" value="Ribosomal_bL36_sp"/>
</dbReference>
<dbReference type="PROSITE" id="PS00828">
    <property type="entry name" value="RIBOSOMAL_L36"/>
    <property type="match status" value="1"/>
</dbReference>
<proteinExistence type="inferred from homology"/>
<dbReference type="AlphaFoldDB" id="A0A7S2CFG5"/>
<keyword evidence="3 4" id="KW-0687">Ribonucleoprotein</keyword>
<keyword evidence="2 4" id="KW-0689">Ribosomal protein</keyword>
<dbReference type="InterPro" id="IPR000473">
    <property type="entry name" value="Ribosomal_bL36"/>
</dbReference>
<dbReference type="PANTHER" id="PTHR18804:SF16">
    <property type="entry name" value="RIBOSOMAL PROTEIN"/>
    <property type="match status" value="1"/>
</dbReference>
<organism evidence="5">
    <name type="scientific">Florenciella parvula</name>
    <dbReference type="NCBI Taxonomy" id="236787"/>
    <lineage>
        <taxon>Eukaryota</taxon>
        <taxon>Sar</taxon>
        <taxon>Stramenopiles</taxon>
        <taxon>Ochrophyta</taxon>
        <taxon>Dictyochophyceae</taxon>
        <taxon>Florenciellales</taxon>
        <taxon>Florenciella</taxon>
    </lineage>
</organism>
<dbReference type="SUPFAM" id="SSF57840">
    <property type="entry name" value="Ribosomal protein L36"/>
    <property type="match status" value="1"/>
</dbReference>
<dbReference type="EMBL" id="HBGT01020373">
    <property type="protein sequence ID" value="CAD9424021.1"/>
    <property type="molecule type" value="Transcribed_RNA"/>
</dbReference>
<evidence type="ECO:0000256" key="2">
    <source>
        <dbReference type="ARBA" id="ARBA00022980"/>
    </source>
</evidence>
<evidence type="ECO:0000313" key="5">
    <source>
        <dbReference type="EMBL" id="CAD9424021.1"/>
    </source>
</evidence>